<name>A0A2S5RAD6_9PROT</name>
<evidence type="ECO:0000313" key="1">
    <source>
        <dbReference type="EMBL" id="PPE04263.1"/>
    </source>
</evidence>
<sequence length="131" mass="15296">MQKVFFCLILMLCSINISGNFNRRALMDKEVDCFLIILPFPCSGKTLVHFLYAAYFLDTTYGELKESVCSAKKYLFEILGHTVKLLLFDTSFKPLVKHSFATFKTRISESNQYYLDFRKKIFIISCNFCYS</sequence>
<reference evidence="1 2" key="1">
    <citation type="submission" date="2017-11" db="EMBL/GenBank/DDBJ databases">
        <title>Comparative genomic analysis of Holospora spp., intranuclear symbionts of paramecia.</title>
        <authorList>
            <person name="Garushyants S.K."/>
            <person name="Beliavskaya A."/>
            <person name="Malko D.B."/>
            <person name="Logacheva M.D."/>
            <person name="Rautian M.S."/>
            <person name="Gelfand M.S."/>
        </authorList>
    </citation>
    <scope>NUCLEOTIDE SEQUENCE [LARGE SCALE GENOMIC DNA]</scope>
    <source>
        <strain evidence="2">02AZ16</strain>
    </source>
</reference>
<comment type="caution">
    <text evidence="1">The sequence shown here is derived from an EMBL/GenBank/DDBJ whole genome shotgun (WGS) entry which is preliminary data.</text>
</comment>
<proteinExistence type="predicted"/>
<evidence type="ECO:0000313" key="2">
    <source>
        <dbReference type="Proteomes" id="UP000239425"/>
    </source>
</evidence>
<dbReference type="AlphaFoldDB" id="A0A2S5RAD6"/>
<protein>
    <submittedName>
        <fullName evidence="1">Uncharacterized protein</fullName>
    </submittedName>
</protein>
<keyword evidence="2" id="KW-1185">Reference proteome</keyword>
<dbReference type="EMBL" id="PHHC01000078">
    <property type="protein sequence ID" value="PPE04263.1"/>
    <property type="molecule type" value="Genomic_DNA"/>
</dbReference>
<gene>
    <name evidence="1" type="ORF">HCUR_00454</name>
</gene>
<accession>A0A2S5RAD6</accession>
<dbReference type="Proteomes" id="UP000239425">
    <property type="component" value="Unassembled WGS sequence"/>
</dbReference>
<organism evidence="1 2">
    <name type="scientific">Holospora curviuscula</name>
    <dbReference type="NCBI Taxonomy" id="1082868"/>
    <lineage>
        <taxon>Bacteria</taxon>
        <taxon>Pseudomonadati</taxon>
        <taxon>Pseudomonadota</taxon>
        <taxon>Alphaproteobacteria</taxon>
        <taxon>Holosporales</taxon>
        <taxon>Holosporaceae</taxon>
        <taxon>Holospora</taxon>
    </lineage>
</organism>